<proteinExistence type="predicted"/>
<evidence type="ECO:0000313" key="2">
    <source>
        <dbReference type="Proteomes" id="UP000068210"/>
    </source>
</evidence>
<dbReference type="AlphaFoldDB" id="A0A0C4WIX9"/>
<organism evidence="1 2">
    <name type="scientific">Azotobacter chroococcum NCIMB 8003</name>
    <dbReference type="NCBI Taxonomy" id="1328314"/>
    <lineage>
        <taxon>Bacteria</taxon>
        <taxon>Pseudomonadati</taxon>
        <taxon>Pseudomonadota</taxon>
        <taxon>Gammaproteobacteria</taxon>
        <taxon>Pseudomonadales</taxon>
        <taxon>Pseudomonadaceae</taxon>
        <taxon>Azotobacter</taxon>
    </lineage>
</organism>
<dbReference type="EMBL" id="CP010415">
    <property type="protein sequence ID" value="AJE19744.1"/>
    <property type="molecule type" value="Genomic_DNA"/>
</dbReference>
<accession>A0A0C4WIX9</accession>
<gene>
    <name evidence="1" type="ORF">Achr_2360</name>
</gene>
<dbReference type="KEGG" id="acx:Achr_2360"/>
<keyword evidence="2" id="KW-1185">Reference proteome</keyword>
<protein>
    <submittedName>
        <fullName evidence="1">Uncharacterized protein</fullName>
    </submittedName>
</protein>
<dbReference type="Proteomes" id="UP000068210">
    <property type="component" value="Chromosome"/>
</dbReference>
<name>A0A0C4WIX9_9GAMM</name>
<dbReference type="RefSeq" id="WP_039801035.1">
    <property type="nucleotide sequence ID" value="NZ_CP010415.1"/>
</dbReference>
<reference evidence="1 2" key="1">
    <citation type="journal article" date="2015" name="PLoS ONE">
        <title>Azotobacter Genomes: The Genome of Azotobacter chroococcum NCIMB 8003 (ATCC 4412).</title>
        <authorList>
            <person name="Robson R.L."/>
            <person name="Jones R."/>
            <person name="Robson R.M."/>
            <person name="Schwartz A."/>
            <person name="Richardson T.H."/>
        </authorList>
    </citation>
    <scope>NUCLEOTIDE SEQUENCE [LARGE SCALE GENOMIC DNA]</scope>
    <source>
        <strain evidence="1 2">NCIMB 8003</strain>
    </source>
</reference>
<dbReference type="HOGENOM" id="CLU_2614382_0_0_6"/>
<evidence type="ECO:0000313" key="1">
    <source>
        <dbReference type="EMBL" id="AJE19744.1"/>
    </source>
</evidence>
<sequence>MKSRGIVNATRRLIGARKLGSVTLLGKAEEEARHALTQARAWIGRANPIDEEAQQNFQTIVAATEDLERVLLEGAAPA</sequence>